<dbReference type="PANTHER" id="PTHR12746:SF2">
    <property type="entry name" value="60S RIBOSOMAL EXPORT PROTEIN NMD3"/>
    <property type="match status" value="1"/>
</dbReference>
<evidence type="ECO:0000313" key="10">
    <source>
        <dbReference type="EMBL" id="OHT16745.1"/>
    </source>
</evidence>
<dbReference type="Proteomes" id="UP000179807">
    <property type="component" value="Unassembled WGS sequence"/>
</dbReference>
<dbReference type="Pfam" id="PF04981">
    <property type="entry name" value="NMD3"/>
    <property type="match status" value="1"/>
</dbReference>
<feature type="domain" description="Nmd3 N-terminal" evidence="8">
    <location>
        <begin position="13"/>
        <end position="241"/>
    </location>
</feature>
<proteinExistence type="inferred from homology"/>
<dbReference type="GeneID" id="94848585"/>
<dbReference type="InterPro" id="IPR007064">
    <property type="entry name" value="Nmd3_N"/>
</dbReference>
<evidence type="ECO:0000256" key="6">
    <source>
        <dbReference type="ARBA" id="ARBA00023242"/>
    </source>
</evidence>
<dbReference type="GO" id="GO:0005737">
    <property type="term" value="C:cytoplasm"/>
    <property type="evidence" value="ECO:0007669"/>
    <property type="project" value="UniProtKB-SubCell"/>
</dbReference>
<dbReference type="GO" id="GO:0005634">
    <property type="term" value="C:nucleus"/>
    <property type="evidence" value="ECO:0007669"/>
    <property type="project" value="UniProtKB-SubCell"/>
</dbReference>
<keyword evidence="4 7" id="KW-0963">Cytoplasm</keyword>
<sequence>MTDFGATTALIPCCICGVPIEPNPSSMCLDCLRQQADFTQEIPNTSSIIYCKSCGRYQTNPTTWTFAELESPELLKICMKRVTGLKEMKIIDAHFLYTEPHSRRIRVSLTVQKPYNSTILRQTLIITFVVQLQQCPQCCEAATPREHWIANVQVREAGKHKRTLFWLEQQILANRAHGACTSIERKHDGVDFHFATKAAANNFVNFVKSKLPIKYEESNKLMGEDIQSAIQDRRFSLSVRVPPINRQELVLLPPHLVQKSGNQCFIGVCFKVNRNIKLIDPVTAKIISVDGPKYWNFPFETLLTLSSLKKFVVLSIETTGPRIGRFQTADVELTDEETYQDRIIVKTHLGNELKEGEGCLAYDIRTTMISDDAMDVFKKHDLPEVIIVGRTHQTSQKKNRQRPWHVKQVAPTFSDDQQDFEEFLDDLEDNPDLRKGIEIYKNPETKEDDPAIQESMIALSEMKIE</sequence>
<keyword evidence="3 7" id="KW-0813">Transport</keyword>
<dbReference type="InterPro" id="IPR039768">
    <property type="entry name" value="Nmd3"/>
</dbReference>
<dbReference type="GO" id="GO:0043023">
    <property type="term" value="F:ribosomal large subunit binding"/>
    <property type="evidence" value="ECO:0007669"/>
    <property type="project" value="InterPro"/>
</dbReference>
<reference evidence="10" key="1">
    <citation type="submission" date="2016-10" db="EMBL/GenBank/DDBJ databases">
        <authorList>
            <person name="Benchimol M."/>
            <person name="Almeida L.G."/>
            <person name="Vasconcelos A.T."/>
            <person name="Perreira-Neves A."/>
            <person name="Rosa I.A."/>
            <person name="Tasca T."/>
            <person name="Bogo M.R."/>
            <person name="de Souza W."/>
        </authorList>
    </citation>
    <scope>NUCLEOTIDE SEQUENCE [LARGE SCALE GENOMIC DNA]</scope>
    <source>
        <strain evidence="10">K</strain>
    </source>
</reference>
<dbReference type="RefSeq" id="XP_068369881.1">
    <property type="nucleotide sequence ID" value="XM_068513881.1"/>
</dbReference>
<evidence type="ECO:0000256" key="1">
    <source>
        <dbReference type="ARBA" id="ARBA00009794"/>
    </source>
</evidence>
<evidence type="ECO:0000256" key="5">
    <source>
        <dbReference type="ARBA" id="ARBA00022927"/>
    </source>
</evidence>
<dbReference type="EMBL" id="MLAK01000077">
    <property type="protein sequence ID" value="OHT16745.1"/>
    <property type="molecule type" value="Genomic_DNA"/>
</dbReference>
<feature type="domain" description="60S ribosomal export protein NMD3 OB-fold" evidence="9">
    <location>
        <begin position="308"/>
        <end position="388"/>
    </location>
</feature>
<keyword evidence="6 7" id="KW-0539">Nucleus</keyword>
<keyword evidence="5 7" id="KW-0653">Protein transport</keyword>
<evidence type="ECO:0000256" key="2">
    <source>
        <dbReference type="ARBA" id="ARBA00017035"/>
    </source>
</evidence>
<dbReference type="GO" id="GO:0015031">
    <property type="term" value="P:protein transport"/>
    <property type="evidence" value="ECO:0007669"/>
    <property type="project" value="UniProtKB-KW"/>
</dbReference>
<dbReference type="PANTHER" id="PTHR12746">
    <property type="entry name" value="NONSENSE-MEDIATED MRNA DECAY PROTEIN 3"/>
    <property type="match status" value="1"/>
</dbReference>
<dbReference type="OrthoDB" id="203821at2759"/>
<organism evidence="10 11">
    <name type="scientific">Tritrichomonas foetus</name>
    <dbReference type="NCBI Taxonomy" id="1144522"/>
    <lineage>
        <taxon>Eukaryota</taxon>
        <taxon>Metamonada</taxon>
        <taxon>Parabasalia</taxon>
        <taxon>Tritrichomonadida</taxon>
        <taxon>Tritrichomonadidae</taxon>
        <taxon>Tritrichomonas</taxon>
    </lineage>
</organism>
<comment type="similarity">
    <text evidence="1 7">Belongs to the NMD3 family.</text>
</comment>
<name>A0A1J4KZR1_9EUKA</name>
<protein>
    <recommendedName>
        <fullName evidence="2 7">60S ribosomal export protein NMD3</fullName>
    </recommendedName>
</protein>
<evidence type="ECO:0000259" key="9">
    <source>
        <dbReference type="Pfam" id="PF21192"/>
    </source>
</evidence>
<evidence type="ECO:0000256" key="3">
    <source>
        <dbReference type="ARBA" id="ARBA00022448"/>
    </source>
</evidence>
<comment type="subcellular location">
    <subcellularLocation>
        <location evidence="7">Cytoplasm</location>
    </subcellularLocation>
    <subcellularLocation>
        <location evidence="7">Nucleus</location>
    </subcellularLocation>
</comment>
<keyword evidence="11" id="KW-1185">Reference proteome</keyword>
<dbReference type="Pfam" id="PF21192">
    <property type="entry name" value="OB_NMD3"/>
    <property type="match status" value="1"/>
</dbReference>
<evidence type="ECO:0000259" key="8">
    <source>
        <dbReference type="Pfam" id="PF04981"/>
    </source>
</evidence>
<dbReference type="InterPro" id="IPR048898">
    <property type="entry name" value="OB_NMD3"/>
</dbReference>
<dbReference type="GO" id="GO:0000055">
    <property type="term" value="P:ribosomal large subunit export from nucleus"/>
    <property type="evidence" value="ECO:0007669"/>
    <property type="project" value="TreeGrafter"/>
</dbReference>
<evidence type="ECO:0000256" key="7">
    <source>
        <dbReference type="RuleBase" id="RU364108"/>
    </source>
</evidence>
<gene>
    <name evidence="10" type="ORF">TRFO_41613</name>
</gene>
<comment type="caution">
    <text evidence="10">The sequence shown here is derived from an EMBL/GenBank/DDBJ whole genome shotgun (WGS) entry which is preliminary data.</text>
</comment>
<dbReference type="VEuPathDB" id="TrichDB:TRFO_41613"/>
<accession>A0A1J4KZR1</accession>
<evidence type="ECO:0000256" key="4">
    <source>
        <dbReference type="ARBA" id="ARBA00022490"/>
    </source>
</evidence>
<evidence type="ECO:0000313" key="11">
    <source>
        <dbReference type="Proteomes" id="UP000179807"/>
    </source>
</evidence>
<dbReference type="AlphaFoldDB" id="A0A1J4KZR1"/>
<comment type="function">
    <text evidence="7">Acts as an adapter for the XPO1/CRM1-mediated export of the 60S ribosomal subunit.</text>
</comment>